<dbReference type="EMBL" id="CAJOBB010000358">
    <property type="protein sequence ID" value="CAF3660707.1"/>
    <property type="molecule type" value="Genomic_DNA"/>
</dbReference>
<dbReference type="EMBL" id="CAJNOE010000232">
    <property type="protein sequence ID" value="CAF1072970.1"/>
    <property type="molecule type" value="Genomic_DNA"/>
</dbReference>
<dbReference type="Proteomes" id="UP000663868">
    <property type="component" value="Unassembled WGS sequence"/>
</dbReference>
<dbReference type="Proteomes" id="UP000663860">
    <property type="component" value="Unassembled WGS sequence"/>
</dbReference>
<sequence length="441" mass="51841">MNFITKWLTICSNCFNHRNFSTNENSSSQLSDYQINIHNLAKHCLHLSNKNDLICYKCFINFFGYDRFIIRQLFIYLNYQQTNSIDIKQFYIFAERIINWNEFINHIDFILQLFYIILNIKINFDDYSFINLLNLLENNTINSLLIYELMTDAFFFTTLQSNLTNQSQIFLQKFVNYLSQLNQKHNCKNYLTLIKRIIPWAFISIHRWLKTCLLSTDSKKKSLSIISNEFNTDLPLTFLWYITNWLVSNKVFPNEYDPIIIFEKISSQQFITNIYNSDKHGYSLVTLCKYTYDIDGPILMMFYCTDEKIFAILLEGKLMDSAKSYGGRSSLCLQLSPQFLILERGPAMLYWNVKTRSNGPLGIRIGHHGLIQLSLDLNLEYIHHSQGSSSINRIEIYKLGSYKIPLSTPMILHHSIVNKQYNLFSVDAHKLAETIGIHLFT</sequence>
<proteinExistence type="predicted"/>
<dbReference type="AlphaFoldDB" id="A0A814M7V7"/>
<reference evidence="2" key="1">
    <citation type="submission" date="2021-02" db="EMBL/GenBank/DDBJ databases">
        <authorList>
            <person name="Nowell W R."/>
        </authorList>
    </citation>
    <scope>NUCLEOTIDE SEQUENCE</scope>
</reference>
<evidence type="ECO:0000259" key="1">
    <source>
        <dbReference type="SMART" id="SM00584"/>
    </source>
</evidence>
<comment type="caution">
    <text evidence="2">The sequence shown here is derived from an EMBL/GenBank/DDBJ whole genome shotgun (WGS) entry which is preliminary data.</text>
</comment>
<evidence type="ECO:0000313" key="2">
    <source>
        <dbReference type="EMBL" id="CAF1072970.1"/>
    </source>
</evidence>
<protein>
    <recommendedName>
        <fullName evidence="1">TLDc domain-containing protein</fullName>
    </recommendedName>
</protein>
<dbReference type="InterPro" id="IPR006571">
    <property type="entry name" value="TLDc_dom"/>
</dbReference>
<name>A0A814M7V7_9BILA</name>
<dbReference type="SMART" id="SM00584">
    <property type="entry name" value="TLDc"/>
    <property type="match status" value="1"/>
</dbReference>
<accession>A0A814M7V7</accession>
<evidence type="ECO:0000313" key="3">
    <source>
        <dbReference type="EMBL" id="CAF3660707.1"/>
    </source>
</evidence>
<feature type="domain" description="TLDc" evidence="1">
    <location>
        <begin position="254"/>
        <end position="400"/>
    </location>
</feature>
<dbReference type="Pfam" id="PF07534">
    <property type="entry name" value="TLD"/>
    <property type="match status" value="1"/>
</dbReference>
<gene>
    <name evidence="2" type="ORF">IZO911_LOCUS21523</name>
    <name evidence="3" type="ORF">KXQ929_LOCUS8303</name>
</gene>
<evidence type="ECO:0000313" key="4">
    <source>
        <dbReference type="Proteomes" id="UP000663860"/>
    </source>
</evidence>
<organism evidence="2 4">
    <name type="scientific">Adineta steineri</name>
    <dbReference type="NCBI Taxonomy" id="433720"/>
    <lineage>
        <taxon>Eukaryota</taxon>
        <taxon>Metazoa</taxon>
        <taxon>Spiralia</taxon>
        <taxon>Gnathifera</taxon>
        <taxon>Rotifera</taxon>
        <taxon>Eurotatoria</taxon>
        <taxon>Bdelloidea</taxon>
        <taxon>Adinetida</taxon>
        <taxon>Adinetidae</taxon>
        <taxon>Adineta</taxon>
    </lineage>
</organism>